<organism evidence="3 4">
    <name type="scientific">Geotalea uraniireducens</name>
    <dbReference type="NCBI Taxonomy" id="351604"/>
    <lineage>
        <taxon>Bacteria</taxon>
        <taxon>Pseudomonadati</taxon>
        <taxon>Thermodesulfobacteriota</taxon>
        <taxon>Desulfuromonadia</taxon>
        <taxon>Geobacterales</taxon>
        <taxon>Geobacteraceae</taxon>
        <taxon>Geotalea</taxon>
    </lineage>
</organism>
<keyword evidence="2" id="KW-0472">Membrane</keyword>
<dbReference type="RefSeq" id="WP_282002967.1">
    <property type="nucleotide sequence ID" value="NZ_AP027151.1"/>
</dbReference>
<proteinExistence type="predicted"/>
<evidence type="ECO:0000313" key="4">
    <source>
        <dbReference type="Proteomes" id="UP001317705"/>
    </source>
</evidence>
<gene>
    <name evidence="3" type="ORF">GURASL_14080</name>
</gene>
<keyword evidence="1" id="KW-0175">Coiled coil</keyword>
<reference evidence="3 4" key="1">
    <citation type="submission" date="2022-12" db="EMBL/GenBank/DDBJ databases">
        <title>Polyphasic characterization of Geotalea uranireducens NIT-SL11 newly isolated from a complex of sewage sludge and microbially reduced graphene oxide.</title>
        <authorList>
            <person name="Xie L."/>
            <person name="Yoshida N."/>
            <person name="Meng L."/>
        </authorList>
    </citation>
    <scope>NUCLEOTIDE SEQUENCE [LARGE SCALE GENOMIC DNA]</scope>
    <source>
        <strain evidence="3 4">NIT-SL11</strain>
    </source>
</reference>
<feature type="transmembrane region" description="Helical" evidence="2">
    <location>
        <begin position="12"/>
        <end position="31"/>
    </location>
</feature>
<accession>A0ABM8EJ06</accession>
<keyword evidence="2" id="KW-0812">Transmembrane</keyword>
<dbReference type="Pfam" id="PF12732">
    <property type="entry name" value="YtxH"/>
    <property type="match status" value="1"/>
</dbReference>
<dbReference type="EMBL" id="AP027151">
    <property type="protein sequence ID" value="BDV42485.1"/>
    <property type="molecule type" value="Genomic_DNA"/>
</dbReference>
<dbReference type="PANTHER" id="PTHR35792:SF2">
    <property type="entry name" value="GENERAL STRESS PROTEIN"/>
    <property type="match status" value="1"/>
</dbReference>
<sequence>MSDEKNNTVVVGALMLIAGGIMGAGAALLFAPQSGKKTRRDLRKHLRRARNDAEELVEDFSDKVSDLVEAMGGKTEAILEKGKEISTDVKKDILKAFEEGKARLEKERSRVAKILG</sequence>
<dbReference type="InterPro" id="IPR052928">
    <property type="entry name" value="Desiccation-related_membrane"/>
</dbReference>
<keyword evidence="4" id="KW-1185">Reference proteome</keyword>
<protein>
    <recommendedName>
        <fullName evidence="5">Gas vesicle protein</fullName>
    </recommendedName>
</protein>
<feature type="coiled-coil region" evidence="1">
    <location>
        <begin position="39"/>
        <end position="70"/>
    </location>
</feature>
<evidence type="ECO:0008006" key="5">
    <source>
        <dbReference type="Google" id="ProtNLM"/>
    </source>
</evidence>
<evidence type="ECO:0000256" key="1">
    <source>
        <dbReference type="SAM" id="Coils"/>
    </source>
</evidence>
<evidence type="ECO:0000313" key="3">
    <source>
        <dbReference type="EMBL" id="BDV42485.1"/>
    </source>
</evidence>
<name>A0ABM8EJ06_9BACT</name>
<dbReference type="PANTHER" id="PTHR35792">
    <property type="entry name" value="GENERAL STRESS PROTEIN"/>
    <property type="match status" value="1"/>
</dbReference>
<dbReference type="Proteomes" id="UP001317705">
    <property type="component" value="Chromosome"/>
</dbReference>
<dbReference type="InterPro" id="IPR024623">
    <property type="entry name" value="YtxH"/>
</dbReference>
<evidence type="ECO:0000256" key="2">
    <source>
        <dbReference type="SAM" id="Phobius"/>
    </source>
</evidence>
<keyword evidence="2" id="KW-1133">Transmembrane helix</keyword>